<accession>A0ABW3DNU0</accession>
<gene>
    <name evidence="2" type="ORF">ACFQ08_13265</name>
</gene>
<evidence type="ECO:0000313" key="3">
    <source>
        <dbReference type="Proteomes" id="UP001597024"/>
    </source>
</evidence>
<evidence type="ECO:0000313" key="2">
    <source>
        <dbReference type="EMBL" id="MFD0885520.1"/>
    </source>
</evidence>
<dbReference type="EMBL" id="JBHTHX010000377">
    <property type="protein sequence ID" value="MFD0885520.1"/>
    <property type="molecule type" value="Genomic_DNA"/>
</dbReference>
<keyword evidence="1" id="KW-1133">Transmembrane helix</keyword>
<dbReference type="Proteomes" id="UP001597024">
    <property type="component" value="Unassembled WGS sequence"/>
</dbReference>
<organism evidence="2 3">
    <name type="scientific">Streptosporangium algeriense</name>
    <dbReference type="NCBI Taxonomy" id="1682748"/>
    <lineage>
        <taxon>Bacteria</taxon>
        <taxon>Bacillati</taxon>
        <taxon>Actinomycetota</taxon>
        <taxon>Actinomycetes</taxon>
        <taxon>Streptosporangiales</taxon>
        <taxon>Streptosporangiaceae</taxon>
        <taxon>Streptosporangium</taxon>
    </lineage>
</organism>
<feature type="transmembrane region" description="Helical" evidence="1">
    <location>
        <begin position="114"/>
        <end position="133"/>
    </location>
</feature>
<feature type="transmembrane region" description="Helical" evidence="1">
    <location>
        <begin position="38"/>
        <end position="60"/>
    </location>
</feature>
<proteinExistence type="predicted"/>
<reference evidence="3" key="1">
    <citation type="journal article" date="2019" name="Int. J. Syst. Evol. Microbiol.">
        <title>The Global Catalogue of Microorganisms (GCM) 10K type strain sequencing project: providing services to taxonomists for standard genome sequencing and annotation.</title>
        <authorList>
            <consortium name="The Broad Institute Genomics Platform"/>
            <consortium name="The Broad Institute Genome Sequencing Center for Infectious Disease"/>
            <person name="Wu L."/>
            <person name="Ma J."/>
        </authorList>
    </citation>
    <scope>NUCLEOTIDE SEQUENCE [LARGE SCALE GENOMIC DNA]</scope>
    <source>
        <strain evidence="3">CCUG 62974</strain>
    </source>
</reference>
<evidence type="ECO:0008006" key="4">
    <source>
        <dbReference type="Google" id="ProtNLM"/>
    </source>
</evidence>
<keyword evidence="1" id="KW-0472">Membrane</keyword>
<keyword evidence="3" id="KW-1185">Reference proteome</keyword>
<evidence type="ECO:0000256" key="1">
    <source>
        <dbReference type="SAM" id="Phobius"/>
    </source>
</evidence>
<name>A0ABW3DNU0_9ACTN</name>
<keyword evidence="1" id="KW-0812">Transmembrane</keyword>
<protein>
    <recommendedName>
        <fullName evidence="4">Transmembrane protein</fullName>
    </recommendedName>
</protein>
<comment type="caution">
    <text evidence="2">The sequence shown here is derived from an EMBL/GenBank/DDBJ whole genome shotgun (WGS) entry which is preliminary data.</text>
</comment>
<sequence length="141" mass="15637">MVGEGSARGVSDASGRGGLLALWFFSFGAAKFRHGPPVLAVALLVCAVVSASYCLFWLYMRWRSGGLFGRGERKAEEKAAEAKKSFSDSWQFEVLLLVYLLVTLNGYRDDIWTFLFYAPLPLLLAFSILRRAFTALRRGSG</sequence>